<name>A0A9D4MXR8_DREPO</name>
<organism evidence="1 2">
    <name type="scientific">Dreissena polymorpha</name>
    <name type="common">Zebra mussel</name>
    <name type="synonym">Mytilus polymorpha</name>
    <dbReference type="NCBI Taxonomy" id="45954"/>
    <lineage>
        <taxon>Eukaryota</taxon>
        <taxon>Metazoa</taxon>
        <taxon>Spiralia</taxon>
        <taxon>Lophotrochozoa</taxon>
        <taxon>Mollusca</taxon>
        <taxon>Bivalvia</taxon>
        <taxon>Autobranchia</taxon>
        <taxon>Heteroconchia</taxon>
        <taxon>Euheterodonta</taxon>
        <taxon>Imparidentia</taxon>
        <taxon>Neoheterodontei</taxon>
        <taxon>Myida</taxon>
        <taxon>Dreissenoidea</taxon>
        <taxon>Dreissenidae</taxon>
        <taxon>Dreissena</taxon>
    </lineage>
</organism>
<reference evidence="1" key="1">
    <citation type="journal article" date="2019" name="bioRxiv">
        <title>The Genome of the Zebra Mussel, Dreissena polymorpha: A Resource for Invasive Species Research.</title>
        <authorList>
            <person name="McCartney M.A."/>
            <person name="Auch B."/>
            <person name="Kono T."/>
            <person name="Mallez S."/>
            <person name="Zhang Y."/>
            <person name="Obille A."/>
            <person name="Becker A."/>
            <person name="Abrahante J.E."/>
            <person name="Garbe J."/>
            <person name="Badalamenti J.P."/>
            <person name="Herman A."/>
            <person name="Mangelson H."/>
            <person name="Liachko I."/>
            <person name="Sullivan S."/>
            <person name="Sone E.D."/>
            <person name="Koren S."/>
            <person name="Silverstein K.A.T."/>
            <person name="Beckman K.B."/>
            <person name="Gohl D.M."/>
        </authorList>
    </citation>
    <scope>NUCLEOTIDE SEQUENCE</scope>
    <source>
        <strain evidence="1">Duluth1</strain>
        <tissue evidence="1">Whole animal</tissue>
    </source>
</reference>
<gene>
    <name evidence="1" type="ORF">DPMN_008112</name>
</gene>
<comment type="caution">
    <text evidence="1">The sequence shown here is derived from an EMBL/GenBank/DDBJ whole genome shotgun (WGS) entry which is preliminary data.</text>
</comment>
<reference evidence="1" key="2">
    <citation type="submission" date="2020-11" db="EMBL/GenBank/DDBJ databases">
        <authorList>
            <person name="McCartney M.A."/>
            <person name="Auch B."/>
            <person name="Kono T."/>
            <person name="Mallez S."/>
            <person name="Becker A."/>
            <person name="Gohl D.M."/>
            <person name="Silverstein K.A.T."/>
            <person name="Koren S."/>
            <person name="Bechman K.B."/>
            <person name="Herman A."/>
            <person name="Abrahante J.E."/>
            <person name="Garbe J."/>
        </authorList>
    </citation>
    <scope>NUCLEOTIDE SEQUENCE</scope>
    <source>
        <strain evidence="1">Duluth1</strain>
        <tissue evidence="1">Whole animal</tissue>
    </source>
</reference>
<dbReference type="AlphaFoldDB" id="A0A9D4MXR8"/>
<sequence>MQHQISSLSSESYAASEFINIMPVTCSIRYHHFQVSHMQHQISSLSSELHASLDIITVK</sequence>
<proteinExistence type="predicted"/>
<evidence type="ECO:0000313" key="1">
    <source>
        <dbReference type="EMBL" id="KAH3884140.1"/>
    </source>
</evidence>
<dbReference type="EMBL" id="JAIWYP010000001">
    <property type="protein sequence ID" value="KAH3884140.1"/>
    <property type="molecule type" value="Genomic_DNA"/>
</dbReference>
<protein>
    <submittedName>
        <fullName evidence="1">Uncharacterized protein</fullName>
    </submittedName>
</protein>
<dbReference type="Proteomes" id="UP000828390">
    <property type="component" value="Unassembled WGS sequence"/>
</dbReference>
<keyword evidence="2" id="KW-1185">Reference proteome</keyword>
<evidence type="ECO:0000313" key="2">
    <source>
        <dbReference type="Proteomes" id="UP000828390"/>
    </source>
</evidence>
<accession>A0A9D4MXR8</accession>